<dbReference type="GO" id="GO:0003677">
    <property type="term" value="F:DNA binding"/>
    <property type="evidence" value="ECO:0007669"/>
    <property type="project" value="UniProtKB-KW"/>
</dbReference>
<sequence length="117" mass="13255">MKASKNNLTKKDIVEEIASRVGLAQVDTKVIVENFLDAISQALINGENIELRGFGRFKLRMRGARKARNPRTGEPVDVKAQIRPVFEASRELNKIFDSKSSDSEFIEKIENEDEYGQ</sequence>
<dbReference type="InterPro" id="IPR020816">
    <property type="entry name" value="Histone-like_DNA-bd_CS"/>
</dbReference>
<evidence type="ECO:0000313" key="5">
    <source>
        <dbReference type="Proteomes" id="UP000184275"/>
    </source>
</evidence>
<protein>
    <submittedName>
        <fullName evidence="4">DNA-binding protein HU-beta/integration host factor subunit beta</fullName>
    </submittedName>
</protein>
<dbReference type="GO" id="GO:0005829">
    <property type="term" value="C:cytosol"/>
    <property type="evidence" value="ECO:0007669"/>
    <property type="project" value="TreeGrafter"/>
</dbReference>
<dbReference type="Proteomes" id="UP000184275">
    <property type="component" value="Unassembled WGS sequence"/>
</dbReference>
<dbReference type="PRINTS" id="PR01727">
    <property type="entry name" value="DNABINDINGHU"/>
</dbReference>
<dbReference type="GO" id="GO:0030527">
    <property type="term" value="F:structural constituent of chromatin"/>
    <property type="evidence" value="ECO:0007669"/>
    <property type="project" value="InterPro"/>
</dbReference>
<comment type="similarity">
    <text evidence="1 3">Belongs to the bacterial histone-like protein family.</text>
</comment>
<gene>
    <name evidence="4" type="ORF">SAMN05720469_14821</name>
</gene>
<accession>A0A1M6YV50</accession>
<dbReference type="AlphaFoldDB" id="A0A1M6YV50"/>
<dbReference type="CDD" id="cd13836">
    <property type="entry name" value="IHF_B"/>
    <property type="match status" value="1"/>
</dbReference>
<dbReference type="Gene3D" id="4.10.520.10">
    <property type="entry name" value="IHF-like DNA-binding proteins"/>
    <property type="match status" value="1"/>
</dbReference>
<dbReference type="RefSeq" id="WP_073306185.1">
    <property type="nucleotide sequence ID" value="NZ_FRAW01000048.1"/>
</dbReference>
<evidence type="ECO:0000256" key="2">
    <source>
        <dbReference type="ARBA" id="ARBA00023125"/>
    </source>
</evidence>
<dbReference type="InterPro" id="IPR000119">
    <property type="entry name" value="Hist_DNA-bd"/>
</dbReference>
<dbReference type="PROSITE" id="PS00045">
    <property type="entry name" value="HISTONE_LIKE"/>
    <property type="match status" value="1"/>
</dbReference>
<name>A0A1M6YV50_9BACT</name>
<dbReference type="PANTHER" id="PTHR33175:SF2">
    <property type="entry name" value="INTEGRATION HOST FACTOR SUBUNIT ALPHA"/>
    <property type="match status" value="1"/>
</dbReference>
<keyword evidence="2 4" id="KW-0238">DNA-binding</keyword>
<evidence type="ECO:0000256" key="1">
    <source>
        <dbReference type="ARBA" id="ARBA00010529"/>
    </source>
</evidence>
<evidence type="ECO:0000256" key="3">
    <source>
        <dbReference type="RuleBase" id="RU003939"/>
    </source>
</evidence>
<evidence type="ECO:0000313" key="4">
    <source>
        <dbReference type="EMBL" id="SHL21952.1"/>
    </source>
</evidence>
<organism evidence="4 5">
    <name type="scientific">Fibrobacter intestinalis</name>
    <dbReference type="NCBI Taxonomy" id="28122"/>
    <lineage>
        <taxon>Bacteria</taxon>
        <taxon>Pseudomonadati</taxon>
        <taxon>Fibrobacterota</taxon>
        <taxon>Fibrobacteria</taxon>
        <taxon>Fibrobacterales</taxon>
        <taxon>Fibrobacteraceae</taxon>
        <taxon>Fibrobacter</taxon>
    </lineage>
</organism>
<dbReference type="PANTHER" id="PTHR33175">
    <property type="entry name" value="DNA-BINDING PROTEIN HU"/>
    <property type="match status" value="1"/>
</dbReference>
<reference evidence="5" key="1">
    <citation type="submission" date="2016-11" db="EMBL/GenBank/DDBJ databases">
        <authorList>
            <person name="Varghese N."/>
            <person name="Submissions S."/>
        </authorList>
    </citation>
    <scope>NUCLEOTIDE SEQUENCE [LARGE SCALE GENOMIC DNA]</scope>
    <source>
        <strain evidence="5">UWOS</strain>
    </source>
</reference>
<dbReference type="SMART" id="SM00411">
    <property type="entry name" value="BHL"/>
    <property type="match status" value="1"/>
</dbReference>
<dbReference type="EMBL" id="FRAW01000048">
    <property type="protein sequence ID" value="SHL21952.1"/>
    <property type="molecule type" value="Genomic_DNA"/>
</dbReference>
<dbReference type="Pfam" id="PF00216">
    <property type="entry name" value="Bac_DNA_binding"/>
    <property type="match status" value="1"/>
</dbReference>
<keyword evidence="5" id="KW-1185">Reference proteome</keyword>
<proteinExistence type="inferred from homology"/>
<dbReference type="InterPro" id="IPR010992">
    <property type="entry name" value="IHF-like_DNA-bd_dom_sf"/>
</dbReference>
<dbReference type="SUPFAM" id="SSF47729">
    <property type="entry name" value="IHF-like DNA-binding proteins"/>
    <property type="match status" value="1"/>
</dbReference>